<feature type="compositionally biased region" description="Basic and acidic residues" evidence="7">
    <location>
        <begin position="254"/>
        <end position="274"/>
    </location>
</feature>
<dbReference type="SUPFAM" id="SSF52172">
    <property type="entry name" value="CheY-like"/>
    <property type="match status" value="1"/>
</dbReference>
<dbReference type="SMART" id="SM00388">
    <property type="entry name" value="HisKA"/>
    <property type="match status" value="1"/>
</dbReference>
<evidence type="ECO:0000256" key="3">
    <source>
        <dbReference type="ARBA" id="ARBA00022553"/>
    </source>
</evidence>
<evidence type="ECO:0000313" key="10">
    <source>
        <dbReference type="EMBL" id="USW57175.1"/>
    </source>
</evidence>
<feature type="compositionally biased region" description="Basic and acidic residues" evidence="7">
    <location>
        <begin position="453"/>
        <end position="462"/>
    </location>
</feature>
<dbReference type="CDD" id="cd00082">
    <property type="entry name" value="HisKA"/>
    <property type="match status" value="1"/>
</dbReference>
<keyword evidence="4" id="KW-0808">Transferase</keyword>
<feature type="domain" description="Histidine kinase" evidence="8">
    <location>
        <begin position="556"/>
        <end position="806"/>
    </location>
</feature>
<dbReference type="PANTHER" id="PTHR43047:SF72">
    <property type="entry name" value="OSMOSENSING HISTIDINE PROTEIN KINASE SLN1"/>
    <property type="match status" value="1"/>
</dbReference>
<evidence type="ECO:0000313" key="11">
    <source>
        <dbReference type="Proteomes" id="UP001056384"/>
    </source>
</evidence>
<evidence type="ECO:0000256" key="5">
    <source>
        <dbReference type="ARBA" id="ARBA00022777"/>
    </source>
</evidence>
<dbReference type="InterPro" id="IPR036097">
    <property type="entry name" value="HisK_dim/P_sf"/>
</dbReference>
<evidence type="ECO:0000259" key="8">
    <source>
        <dbReference type="PROSITE" id="PS50109"/>
    </source>
</evidence>
<sequence length="1169" mass="128400">MGVKRSQNSERTREREFYKYYDPVRARSSSEPVRFDIRDAQARQGHIPRAGPDLTLTAFCQLGALRLGARRALLFFFDSENAFVLAEATRTLSLLDHETYQDERDGLWLGHSIVPRGLTVCEHAMNIPESNTGSNSTDSSAADLLIINDLQANTSFCDRPYVVEGPQARFYAGVPLTTPAGVRIGVYAIMDEQPRDGLSDVEIEFMKEMAATTMSHLDMVHARTELDRQSRMLSGLGTFVRDGPSASGPSADRSIGDGGEKTGRPRHLSDEVSPRRQPGSQNRHDRRTRDDLPNTEVRDYVSGGESEQEPADRRSMSQAQKKLDKHMDRDSGAGAQRTLQRAAEVMRHAIDADGMLFLDAAPHGSEGSGTCQGSGTDTGTTDGGSDDSMRKKKYGNCRTLGASCRVANPVDPERLAMSDRFLQKLLRRHPQGKIWTFNSEGEVSSTESGSSDSSDRERENWNARRPASRQGKKLSEASEIRRLFPMARAVCVVGMWDPMRSKWFASGIAWTYSPLRVFSSEGELAYMLAFCDVVMAQVSRREAKMTDKAKTDFISSVSHELRSPLHGIIGSLELLQDRDRPADQPLIAQMERCTSALTDVIDHLLDFAKINHHVSRPRLTRKQLALAGRRHSIESVALSVDSEEATYSLGRLTEEVADAAYYSHCCNVGQAASNKIEFAFDISSNADFQVCDVIGAWKRICVNLIGNALKFTQSGHVAVALKALTRRRNRRPLAVLTVSDTGCGISQDYVESGLFRAFSQEDALSAGTGVGLSVVAKLVKSLGGNIEVQSTKNMGTTITVTVPIDANPHDERHSKTPQVNTAVGIGLLQLADSENVEASMSEGRQLQLKGIETGCHQAGVQLTAAGEANVNMVFEQDLPQLVQNDQISGHPDGAHLIILCRSLLSSFEIQKSERLLTNVGHIEYVPQPFGPDRIGNAITKCMNSHLGNEAASPHEALSTKTSLQHSTVDGGPEINHESSIEELVQTSTDGLVQESFETHKKHDMILATREIEPSSSSEFSYSPELSSTPTNRKLSLLLVDDNPINLRLLTVYADKNKHPRLTAVNGLEAVNAYKASASMTCGTTKPEVVFLDINMPVMDGFQAARQIRAFEKEADITPTILIALTCLGSEQAKQEAKACGIDMFLTKPVRPRDLTRILQRVHEVDEHEV</sequence>
<dbReference type="InterPro" id="IPR003018">
    <property type="entry name" value="GAF"/>
</dbReference>
<feature type="compositionally biased region" description="Basic and acidic residues" evidence="7">
    <location>
        <begin position="287"/>
        <end position="299"/>
    </location>
</feature>
<gene>
    <name evidence="10" type="ORF">Slin15195_G104940</name>
</gene>
<dbReference type="Pfam" id="PF02518">
    <property type="entry name" value="HATPase_c"/>
    <property type="match status" value="1"/>
</dbReference>
<dbReference type="EMBL" id="CP099426">
    <property type="protein sequence ID" value="USW57175.1"/>
    <property type="molecule type" value="Genomic_DNA"/>
</dbReference>
<keyword evidence="3 6" id="KW-0597">Phosphoprotein</keyword>
<dbReference type="EC" id="2.7.13.3" evidence="2"/>
<proteinExistence type="predicted"/>
<evidence type="ECO:0000256" key="7">
    <source>
        <dbReference type="SAM" id="MobiDB-lite"/>
    </source>
</evidence>
<dbReference type="InterPro" id="IPR005467">
    <property type="entry name" value="His_kinase_dom"/>
</dbReference>
<dbReference type="GO" id="GO:0000155">
    <property type="term" value="F:phosphorelay sensor kinase activity"/>
    <property type="evidence" value="ECO:0007669"/>
    <property type="project" value="InterPro"/>
</dbReference>
<reference evidence="10" key="1">
    <citation type="submission" date="2022-06" db="EMBL/GenBank/DDBJ databases">
        <title>Complete genome sequences of two strains of the flax pathogen Septoria linicola.</title>
        <authorList>
            <person name="Lapalu N."/>
            <person name="Simon A."/>
            <person name="Demenou B."/>
            <person name="Paumier D."/>
            <person name="Guillot M.-P."/>
            <person name="Gout L."/>
            <person name="Valade R."/>
        </authorList>
    </citation>
    <scope>NUCLEOTIDE SEQUENCE</scope>
    <source>
        <strain evidence="10">SE15195</strain>
    </source>
</reference>
<dbReference type="SUPFAM" id="SSF55781">
    <property type="entry name" value="GAF domain-like"/>
    <property type="match status" value="1"/>
</dbReference>
<evidence type="ECO:0000259" key="9">
    <source>
        <dbReference type="PROSITE" id="PS50110"/>
    </source>
</evidence>
<dbReference type="PROSITE" id="PS50110">
    <property type="entry name" value="RESPONSE_REGULATORY"/>
    <property type="match status" value="1"/>
</dbReference>
<dbReference type="GO" id="GO:0005886">
    <property type="term" value="C:plasma membrane"/>
    <property type="evidence" value="ECO:0007669"/>
    <property type="project" value="TreeGrafter"/>
</dbReference>
<evidence type="ECO:0000256" key="1">
    <source>
        <dbReference type="ARBA" id="ARBA00000085"/>
    </source>
</evidence>
<dbReference type="Gene3D" id="3.40.50.2300">
    <property type="match status" value="1"/>
</dbReference>
<feature type="region of interest" description="Disordered" evidence="7">
    <location>
        <begin position="360"/>
        <end position="390"/>
    </location>
</feature>
<feature type="compositionally biased region" description="Low complexity" evidence="7">
    <location>
        <begin position="439"/>
        <end position="452"/>
    </location>
</feature>
<feature type="region of interest" description="Disordered" evidence="7">
    <location>
        <begin position="236"/>
        <end position="337"/>
    </location>
</feature>
<dbReference type="InterPro" id="IPR036890">
    <property type="entry name" value="HATPase_C_sf"/>
</dbReference>
<feature type="domain" description="Response regulatory" evidence="9">
    <location>
        <begin position="1035"/>
        <end position="1162"/>
    </location>
</feature>
<keyword evidence="11" id="KW-1185">Reference proteome</keyword>
<dbReference type="GO" id="GO:0009927">
    <property type="term" value="F:histidine phosphotransfer kinase activity"/>
    <property type="evidence" value="ECO:0007669"/>
    <property type="project" value="TreeGrafter"/>
</dbReference>
<dbReference type="InterPro" id="IPR029016">
    <property type="entry name" value="GAF-like_dom_sf"/>
</dbReference>
<accession>A0A9Q9B2V1</accession>
<dbReference type="SUPFAM" id="SSF47384">
    <property type="entry name" value="Homodimeric domain of signal transducing histidine kinase"/>
    <property type="match status" value="1"/>
</dbReference>
<dbReference type="InterPro" id="IPR011006">
    <property type="entry name" value="CheY-like_superfamily"/>
</dbReference>
<feature type="compositionally biased region" description="Basic and acidic residues" evidence="7">
    <location>
        <begin position="310"/>
        <end position="331"/>
    </location>
</feature>
<dbReference type="FunFam" id="3.30.450.40:FF:000083">
    <property type="entry name" value="Sensor histidine kinase/response regulator, putative (AFU_orthologue AFUA_4G00660)"/>
    <property type="match status" value="1"/>
</dbReference>
<evidence type="ECO:0000256" key="2">
    <source>
        <dbReference type="ARBA" id="ARBA00012438"/>
    </source>
</evidence>
<dbReference type="InterPro" id="IPR004358">
    <property type="entry name" value="Sig_transdc_His_kin-like_C"/>
</dbReference>
<dbReference type="Pfam" id="PF00072">
    <property type="entry name" value="Response_reg"/>
    <property type="match status" value="1"/>
</dbReference>
<dbReference type="Gene3D" id="3.30.565.10">
    <property type="entry name" value="Histidine kinase-like ATPase, C-terminal domain"/>
    <property type="match status" value="1"/>
</dbReference>
<dbReference type="SMART" id="SM00387">
    <property type="entry name" value="HATPase_c"/>
    <property type="match status" value="1"/>
</dbReference>
<dbReference type="InterPro" id="IPR003661">
    <property type="entry name" value="HisK_dim/P_dom"/>
</dbReference>
<dbReference type="Proteomes" id="UP001056384">
    <property type="component" value="Chromosome 9"/>
</dbReference>
<dbReference type="InterPro" id="IPR003594">
    <property type="entry name" value="HATPase_dom"/>
</dbReference>
<keyword evidence="5 10" id="KW-0418">Kinase</keyword>
<dbReference type="Gene3D" id="3.30.450.40">
    <property type="match status" value="1"/>
</dbReference>
<name>A0A9Q9B2V1_9PEZI</name>
<dbReference type="CDD" id="cd17546">
    <property type="entry name" value="REC_hyHK_CKI1_RcsC-like"/>
    <property type="match status" value="1"/>
</dbReference>
<dbReference type="SUPFAM" id="SSF55874">
    <property type="entry name" value="ATPase domain of HSP90 chaperone/DNA topoisomerase II/histidine kinase"/>
    <property type="match status" value="1"/>
</dbReference>
<feature type="region of interest" description="Disordered" evidence="7">
    <location>
        <begin position="437"/>
        <end position="474"/>
    </location>
</feature>
<dbReference type="PRINTS" id="PR00344">
    <property type="entry name" value="BCTRLSENSOR"/>
</dbReference>
<organism evidence="10 11">
    <name type="scientific">Septoria linicola</name>
    <dbReference type="NCBI Taxonomy" id="215465"/>
    <lineage>
        <taxon>Eukaryota</taxon>
        <taxon>Fungi</taxon>
        <taxon>Dikarya</taxon>
        <taxon>Ascomycota</taxon>
        <taxon>Pezizomycotina</taxon>
        <taxon>Dothideomycetes</taxon>
        <taxon>Dothideomycetidae</taxon>
        <taxon>Mycosphaerellales</taxon>
        <taxon>Mycosphaerellaceae</taxon>
        <taxon>Septoria</taxon>
    </lineage>
</organism>
<feature type="modified residue" description="4-aspartylphosphate" evidence="6">
    <location>
        <position position="1092"/>
    </location>
</feature>
<dbReference type="Pfam" id="PF01590">
    <property type="entry name" value="GAF"/>
    <property type="match status" value="1"/>
</dbReference>
<dbReference type="Pfam" id="PF00512">
    <property type="entry name" value="HisKA"/>
    <property type="match status" value="1"/>
</dbReference>
<dbReference type="Gene3D" id="1.10.287.130">
    <property type="match status" value="1"/>
</dbReference>
<dbReference type="AlphaFoldDB" id="A0A9Q9B2V1"/>
<dbReference type="InterPro" id="IPR001789">
    <property type="entry name" value="Sig_transdc_resp-reg_receiver"/>
</dbReference>
<dbReference type="PANTHER" id="PTHR43047">
    <property type="entry name" value="TWO-COMPONENT HISTIDINE PROTEIN KINASE"/>
    <property type="match status" value="1"/>
</dbReference>
<protein>
    <recommendedName>
        <fullName evidence="2">histidine kinase</fullName>
        <ecNumber evidence="2">2.7.13.3</ecNumber>
    </recommendedName>
</protein>
<dbReference type="PROSITE" id="PS50109">
    <property type="entry name" value="HIS_KIN"/>
    <property type="match status" value="1"/>
</dbReference>
<comment type="catalytic activity">
    <reaction evidence="1">
        <text>ATP + protein L-histidine = ADP + protein N-phospho-L-histidine.</text>
        <dbReference type="EC" id="2.7.13.3"/>
    </reaction>
</comment>
<evidence type="ECO:0000256" key="6">
    <source>
        <dbReference type="PROSITE-ProRule" id="PRU00169"/>
    </source>
</evidence>
<evidence type="ECO:0000256" key="4">
    <source>
        <dbReference type="ARBA" id="ARBA00022679"/>
    </source>
</evidence>
<dbReference type="SMART" id="SM00448">
    <property type="entry name" value="REC"/>
    <property type="match status" value="1"/>
</dbReference>